<dbReference type="GO" id="GO:0005773">
    <property type="term" value="C:vacuole"/>
    <property type="evidence" value="ECO:0007669"/>
    <property type="project" value="TreeGrafter"/>
</dbReference>
<sequence>MDYAWSHSVISDEFYHKIKQACDFKELNWSTECNALVNQVFDTYSEIDIYNIYDPKCLINTTSSATANKIKFDGLNRVRILAEGYDPCYSPYSEMYFNRPDVQTSIHADSRGEKWVSCKDSILNSYNFSVFSVLPVYEKLIKGKLKIWMYR</sequence>
<evidence type="ECO:0000313" key="2">
    <source>
        <dbReference type="EMBL" id="MBA0587415.1"/>
    </source>
</evidence>
<dbReference type="PANTHER" id="PTHR11802:SF235">
    <property type="entry name" value="SERINE CARBOXYPEPTIDASE-LIKE 33"/>
    <property type="match status" value="1"/>
</dbReference>
<accession>A0A7J8PDS3</accession>
<dbReference type="Gene3D" id="3.40.50.1820">
    <property type="entry name" value="alpha/beta hydrolase"/>
    <property type="match status" value="1"/>
</dbReference>
<name>A0A7J8PDS3_GOSRA</name>
<protein>
    <submittedName>
        <fullName evidence="2">Uncharacterized protein</fullName>
    </submittedName>
</protein>
<comment type="similarity">
    <text evidence="1">Belongs to the peptidase S10 family.</text>
</comment>
<gene>
    <name evidence="2" type="ORF">Gorai_000547</name>
</gene>
<dbReference type="GO" id="GO:0004185">
    <property type="term" value="F:serine-type carboxypeptidase activity"/>
    <property type="evidence" value="ECO:0007669"/>
    <property type="project" value="InterPro"/>
</dbReference>
<dbReference type="EMBL" id="JABEZZ010000006">
    <property type="protein sequence ID" value="MBA0587415.1"/>
    <property type="molecule type" value="Genomic_DNA"/>
</dbReference>
<evidence type="ECO:0000313" key="3">
    <source>
        <dbReference type="Proteomes" id="UP000593578"/>
    </source>
</evidence>
<dbReference type="InterPro" id="IPR029058">
    <property type="entry name" value="AB_hydrolase_fold"/>
</dbReference>
<dbReference type="PANTHER" id="PTHR11802">
    <property type="entry name" value="SERINE PROTEASE FAMILY S10 SERINE CARBOXYPEPTIDASE"/>
    <property type="match status" value="1"/>
</dbReference>
<dbReference type="InterPro" id="IPR001563">
    <property type="entry name" value="Peptidase_S10"/>
</dbReference>
<dbReference type="Gene3D" id="6.10.250.940">
    <property type="match status" value="1"/>
</dbReference>
<dbReference type="AlphaFoldDB" id="A0A7J8PDS3"/>
<dbReference type="GO" id="GO:0006508">
    <property type="term" value="P:proteolysis"/>
    <property type="evidence" value="ECO:0007669"/>
    <property type="project" value="InterPro"/>
</dbReference>
<dbReference type="Proteomes" id="UP000593578">
    <property type="component" value="Unassembled WGS sequence"/>
</dbReference>
<reference evidence="2 3" key="1">
    <citation type="journal article" date="2019" name="Genome Biol. Evol.">
        <title>Insights into the evolution of the New World diploid cottons (Gossypium, subgenus Houzingenia) based on genome sequencing.</title>
        <authorList>
            <person name="Grover C.E."/>
            <person name="Arick M.A. 2nd"/>
            <person name="Thrash A."/>
            <person name="Conover J.L."/>
            <person name="Sanders W.S."/>
            <person name="Peterson D.G."/>
            <person name="Frelichowski J.E."/>
            <person name="Scheffler J.A."/>
            <person name="Scheffler B.E."/>
            <person name="Wendel J.F."/>
        </authorList>
    </citation>
    <scope>NUCLEOTIDE SEQUENCE [LARGE SCALE GENOMIC DNA]</scope>
    <source>
        <strain evidence="2">8</strain>
        <tissue evidence="2">Leaf</tissue>
    </source>
</reference>
<organism evidence="2 3">
    <name type="scientific">Gossypium raimondii</name>
    <name type="common">Peruvian cotton</name>
    <name type="synonym">Gossypium klotzschianum subsp. raimondii</name>
    <dbReference type="NCBI Taxonomy" id="29730"/>
    <lineage>
        <taxon>Eukaryota</taxon>
        <taxon>Viridiplantae</taxon>
        <taxon>Streptophyta</taxon>
        <taxon>Embryophyta</taxon>
        <taxon>Tracheophyta</taxon>
        <taxon>Spermatophyta</taxon>
        <taxon>Magnoliopsida</taxon>
        <taxon>eudicotyledons</taxon>
        <taxon>Gunneridae</taxon>
        <taxon>Pentapetalae</taxon>
        <taxon>rosids</taxon>
        <taxon>malvids</taxon>
        <taxon>Malvales</taxon>
        <taxon>Malvaceae</taxon>
        <taxon>Malvoideae</taxon>
        <taxon>Gossypium</taxon>
    </lineage>
</organism>
<comment type="caution">
    <text evidence="2">The sequence shown here is derived from an EMBL/GenBank/DDBJ whole genome shotgun (WGS) entry which is preliminary data.</text>
</comment>
<dbReference type="Pfam" id="PF00450">
    <property type="entry name" value="Peptidase_S10"/>
    <property type="match status" value="1"/>
</dbReference>
<proteinExistence type="inferred from homology"/>
<dbReference type="SUPFAM" id="SSF53474">
    <property type="entry name" value="alpha/beta-Hydrolases"/>
    <property type="match status" value="1"/>
</dbReference>
<evidence type="ECO:0000256" key="1">
    <source>
        <dbReference type="ARBA" id="ARBA00009431"/>
    </source>
</evidence>